<dbReference type="GO" id="GO:0000049">
    <property type="term" value="F:tRNA binding"/>
    <property type="evidence" value="ECO:0007669"/>
    <property type="project" value="TreeGrafter"/>
</dbReference>
<evidence type="ECO:0000256" key="4">
    <source>
        <dbReference type="ARBA" id="ARBA00022840"/>
    </source>
</evidence>
<dbReference type="STRING" id="691883.A0A058ZAC9"/>
<keyword evidence="2" id="KW-0436">Ligase</keyword>
<gene>
    <name evidence="9" type="ORF">H696_02195</name>
</gene>
<sequence>MFSGIAARRCAALRRPLVTLARVPATTRALSTATPSITPADAEAGADSFTVSRMAFLARLQEAGIPAFPHYRRPADALALRAVVEHVRTHQTPPASKEDDPLLGSLQASVAGRVEGIRQSGRNLVFVDLAADGHQLQVVANRRQFAAPDPASPGLDPFTDLVQNLTRGDVVEFAGHTRFSQSGEPSLYATQARLLAPCTLPLPAPGPVRSSRAAGARHLELILDTTARERFRIRSRVIATLRRFLEDLDFLEVETPVLSAIPGGASARPFQTTSNALGRDLSMRISPELYLKRLVIGGFERVFEIGKQFRNEGIDHDHNPEFTTCELYQAYANCEDMMDLTENLFREIIRKINGDSLVLTVENKQGLLVEVDFAPPFQRMSIPHELEILLGAPVPDLSTDVELEFFVERVIDRLGPGALPPAPLTAARVVDHLVSEYLEPRCDQPTFLTGHPAALSPLAKAHPALAHASDRFELFVAQRELVNAYSEQNDPNAQYQSFHQQAASRLAGDDEAHVPDHDYCQAMRYGLPPTGGWGLGVDRLVMMLTGSAHIRDIILFPATKSASASVSVPDES</sequence>
<name>A0A058ZAC9_FONAL</name>
<dbReference type="InterPro" id="IPR012340">
    <property type="entry name" value="NA-bd_OB-fold"/>
</dbReference>
<feature type="domain" description="Aminoacyl-transfer RNA synthetases class-II family profile" evidence="8">
    <location>
        <begin position="231"/>
        <end position="557"/>
    </location>
</feature>
<accession>A0A058ZAC9</accession>
<dbReference type="InterPro" id="IPR045864">
    <property type="entry name" value="aa-tRNA-synth_II/BPL/LPL"/>
</dbReference>
<evidence type="ECO:0000313" key="9">
    <source>
        <dbReference type="EMBL" id="KCV71245.1"/>
    </source>
</evidence>
<dbReference type="GO" id="GO:0004824">
    <property type="term" value="F:lysine-tRNA ligase activity"/>
    <property type="evidence" value="ECO:0007669"/>
    <property type="project" value="UniProtKB-EC"/>
</dbReference>
<dbReference type="Pfam" id="PF00152">
    <property type="entry name" value="tRNA-synt_2"/>
    <property type="match status" value="1"/>
</dbReference>
<dbReference type="SUPFAM" id="SSF55681">
    <property type="entry name" value="Class II aaRS and biotin synthetases"/>
    <property type="match status" value="1"/>
</dbReference>
<evidence type="ECO:0000313" key="10">
    <source>
        <dbReference type="Proteomes" id="UP000030693"/>
    </source>
</evidence>
<reference evidence="9" key="1">
    <citation type="submission" date="2013-04" db="EMBL/GenBank/DDBJ databases">
        <title>The Genome Sequence of Fonticula alba ATCC 38817.</title>
        <authorList>
            <consortium name="The Broad Institute Genomics Platform"/>
            <person name="Russ C."/>
            <person name="Cuomo C."/>
            <person name="Burger G."/>
            <person name="Gray M.W."/>
            <person name="Holland P.W.H."/>
            <person name="King N."/>
            <person name="Lang F.B.F."/>
            <person name="Roger A.J."/>
            <person name="Ruiz-Trillo I."/>
            <person name="Brown M."/>
            <person name="Walker B."/>
            <person name="Young S."/>
            <person name="Zeng Q."/>
            <person name="Gargeya S."/>
            <person name="Fitzgerald M."/>
            <person name="Haas B."/>
            <person name="Abouelleil A."/>
            <person name="Allen A.W."/>
            <person name="Alvarado L."/>
            <person name="Arachchi H.M."/>
            <person name="Berlin A.M."/>
            <person name="Chapman S.B."/>
            <person name="Gainer-Dewar J."/>
            <person name="Goldberg J."/>
            <person name="Griggs A."/>
            <person name="Gujja S."/>
            <person name="Hansen M."/>
            <person name="Howarth C."/>
            <person name="Imamovic A."/>
            <person name="Ireland A."/>
            <person name="Larimer J."/>
            <person name="McCowan C."/>
            <person name="Murphy C."/>
            <person name="Pearson M."/>
            <person name="Poon T.W."/>
            <person name="Priest M."/>
            <person name="Roberts A."/>
            <person name="Saif S."/>
            <person name="Shea T."/>
            <person name="Sisk P."/>
            <person name="Sykes S."/>
            <person name="Wortman J."/>
            <person name="Nusbaum C."/>
            <person name="Birren B."/>
        </authorList>
    </citation>
    <scope>NUCLEOTIDE SEQUENCE [LARGE SCALE GENOMIC DNA]</scope>
    <source>
        <strain evidence="9">ATCC 38817</strain>
    </source>
</reference>
<keyword evidence="5 9" id="KW-0030">Aminoacyl-tRNA synthetase</keyword>
<dbReference type="NCBIfam" id="TIGR00499">
    <property type="entry name" value="lysS_bact"/>
    <property type="match status" value="1"/>
</dbReference>
<dbReference type="Gene3D" id="2.40.50.140">
    <property type="entry name" value="Nucleic acid-binding proteins"/>
    <property type="match status" value="1"/>
</dbReference>
<dbReference type="GO" id="GO:0005524">
    <property type="term" value="F:ATP binding"/>
    <property type="evidence" value="ECO:0007669"/>
    <property type="project" value="UniProtKB-KW"/>
</dbReference>
<dbReference type="GO" id="GO:0005829">
    <property type="term" value="C:cytosol"/>
    <property type="evidence" value="ECO:0007669"/>
    <property type="project" value="TreeGrafter"/>
</dbReference>
<dbReference type="RefSeq" id="XP_009494368.1">
    <property type="nucleotide sequence ID" value="XM_009496093.1"/>
</dbReference>
<keyword evidence="10" id="KW-1185">Reference proteome</keyword>
<dbReference type="OrthoDB" id="21243at2759"/>
<dbReference type="SUPFAM" id="SSF50249">
    <property type="entry name" value="Nucleic acid-binding proteins"/>
    <property type="match status" value="1"/>
</dbReference>
<dbReference type="InterPro" id="IPR004365">
    <property type="entry name" value="NA-bd_OB_tRNA"/>
</dbReference>
<evidence type="ECO:0000256" key="6">
    <source>
        <dbReference type="ARBA" id="ARBA00048573"/>
    </source>
</evidence>
<dbReference type="InterPro" id="IPR006195">
    <property type="entry name" value="aa-tRNA-synth_II"/>
</dbReference>
<dbReference type="InterPro" id="IPR002313">
    <property type="entry name" value="Lys-tRNA-ligase_II"/>
</dbReference>
<dbReference type="InterPro" id="IPR004364">
    <property type="entry name" value="Aa-tRNA-synt_II"/>
</dbReference>
<dbReference type="OMA" id="MQERHVD"/>
<dbReference type="InterPro" id="IPR018149">
    <property type="entry name" value="Lys-tRNA-synth_II_C"/>
</dbReference>
<dbReference type="Pfam" id="PF01336">
    <property type="entry name" value="tRNA_anti-codon"/>
    <property type="match status" value="1"/>
</dbReference>
<dbReference type="Gene3D" id="3.30.930.10">
    <property type="entry name" value="Bira Bifunctional Protein, Domain 2"/>
    <property type="match status" value="1"/>
</dbReference>
<dbReference type="PANTHER" id="PTHR42918">
    <property type="entry name" value="LYSYL-TRNA SYNTHETASE"/>
    <property type="match status" value="1"/>
</dbReference>
<organism evidence="9">
    <name type="scientific">Fonticula alba</name>
    <name type="common">Slime mold</name>
    <dbReference type="NCBI Taxonomy" id="691883"/>
    <lineage>
        <taxon>Eukaryota</taxon>
        <taxon>Rotosphaerida</taxon>
        <taxon>Fonticulaceae</taxon>
        <taxon>Fonticula</taxon>
    </lineage>
</organism>
<dbReference type="HAMAP" id="MF_00252">
    <property type="entry name" value="Lys_tRNA_synth_class2"/>
    <property type="match status" value="1"/>
</dbReference>
<evidence type="ECO:0000256" key="7">
    <source>
        <dbReference type="RuleBase" id="RU003748"/>
    </source>
</evidence>
<dbReference type="GO" id="GO:0006430">
    <property type="term" value="P:lysyl-tRNA aminoacylation"/>
    <property type="evidence" value="ECO:0007669"/>
    <property type="project" value="InterPro"/>
</dbReference>
<dbReference type="PANTHER" id="PTHR42918:SF5">
    <property type="entry name" value="LYSINE--TRNA LIGASE, MITOCHONDRIAL"/>
    <property type="match status" value="1"/>
</dbReference>
<evidence type="ECO:0000256" key="1">
    <source>
        <dbReference type="ARBA" id="ARBA00013166"/>
    </source>
</evidence>
<evidence type="ECO:0000256" key="5">
    <source>
        <dbReference type="ARBA" id="ARBA00023146"/>
    </source>
</evidence>
<dbReference type="CDD" id="cd00775">
    <property type="entry name" value="LysRS_core"/>
    <property type="match status" value="1"/>
</dbReference>
<evidence type="ECO:0000256" key="2">
    <source>
        <dbReference type="ARBA" id="ARBA00022598"/>
    </source>
</evidence>
<dbReference type="Proteomes" id="UP000030693">
    <property type="component" value="Unassembled WGS sequence"/>
</dbReference>
<dbReference type="PROSITE" id="PS50862">
    <property type="entry name" value="AA_TRNA_LIGASE_II"/>
    <property type="match status" value="1"/>
</dbReference>
<evidence type="ECO:0000256" key="3">
    <source>
        <dbReference type="ARBA" id="ARBA00022741"/>
    </source>
</evidence>
<dbReference type="EC" id="6.1.1.6" evidence="1 7"/>
<proteinExistence type="inferred from homology"/>
<keyword evidence="3" id="KW-0547">Nucleotide-binding</keyword>
<protein>
    <recommendedName>
        <fullName evidence="1 7">Lysine--tRNA ligase</fullName>
        <ecNumber evidence="1 7">6.1.1.6</ecNumber>
    </recommendedName>
    <alternativeName>
        <fullName evidence="7">Lysyl-tRNA synthetase</fullName>
    </alternativeName>
</protein>
<keyword evidence="4" id="KW-0067">ATP-binding</keyword>
<evidence type="ECO:0000259" key="8">
    <source>
        <dbReference type="PROSITE" id="PS50862"/>
    </source>
</evidence>
<comment type="catalytic activity">
    <reaction evidence="6 7">
        <text>tRNA(Lys) + L-lysine + ATP = L-lysyl-tRNA(Lys) + AMP + diphosphate</text>
        <dbReference type="Rhea" id="RHEA:20792"/>
        <dbReference type="Rhea" id="RHEA-COMP:9696"/>
        <dbReference type="Rhea" id="RHEA-COMP:9697"/>
        <dbReference type="ChEBI" id="CHEBI:30616"/>
        <dbReference type="ChEBI" id="CHEBI:32551"/>
        <dbReference type="ChEBI" id="CHEBI:33019"/>
        <dbReference type="ChEBI" id="CHEBI:78442"/>
        <dbReference type="ChEBI" id="CHEBI:78529"/>
        <dbReference type="ChEBI" id="CHEBI:456215"/>
        <dbReference type="EC" id="6.1.1.6"/>
    </reaction>
</comment>
<dbReference type="PRINTS" id="PR00982">
    <property type="entry name" value="TRNASYNTHLYS"/>
</dbReference>
<dbReference type="eggNOG" id="KOG1885">
    <property type="taxonomic scope" value="Eukaryota"/>
</dbReference>
<dbReference type="AlphaFoldDB" id="A0A058ZAC9"/>
<dbReference type="GeneID" id="20526920"/>
<dbReference type="EMBL" id="KB932203">
    <property type="protein sequence ID" value="KCV71245.1"/>
    <property type="molecule type" value="Genomic_DNA"/>
</dbReference>